<dbReference type="Proteomes" id="UP000228503">
    <property type="component" value="Unassembled WGS sequence"/>
</dbReference>
<comment type="caution">
    <text evidence="1">The sequence shown here is derived from an EMBL/GenBank/DDBJ whole genome shotgun (WGS) entry which is preliminary data.</text>
</comment>
<gene>
    <name evidence="1" type="ORF">COY16_02915</name>
</gene>
<evidence type="ECO:0000313" key="1">
    <source>
        <dbReference type="EMBL" id="PIZ63031.1"/>
    </source>
</evidence>
<accession>A0A2M7TYX6</accession>
<evidence type="ECO:0000313" key="2">
    <source>
        <dbReference type="Proteomes" id="UP000228503"/>
    </source>
</evidence>
<protein>
    <submittedName>
        <fullName evidence="1">Uncharacterized protein</fullName>
    </submittedName>
</protein>
<organism evidence="1 2">
    <name type="scientific">Candidatus Roizmanbacteria bacterium CG_4_10_14_0_2_um_filter_39_13</name>
    <dbReference type="NCBI Taxonomy" id="1974825"/>
    <lineage>
        <taxon>Bacteria</taxon>
        <taxon>Candidatus Roizmaniibacteriota</taxon>
    </lineage>
</organism>
<sequence>MASNTVQLRVTLPSELQAYLQTKANRFGLNMSAYVKNLIINDVRDVHYPVFKASDEVEKAYNEAKEAEKSGELIPVDNLDEFFKQL</sequence>
<proteinExistence type="predicted"/>
<reference evidence="2" key="1">
    <citation type="submission" date="2017-09" db="EMBL/GenBank/DDBJ databases">
        <title>Depth-based differentiation of microbial function through sediment-hosted aquifers and enrichment of novel symbionts in the deep terrestrial subsurface.</title>
        <authorList>
            <person name="Probst A.J."/>
            <person name="Ladd B."/>
            <person name="Jarett J.K."/>
            <person name="Geller-Mcgrath D.E."/>
            <person name="Sieber C.M.K."/>
            <person name="Emerson J.B."/>
            <person name="Anantharaman K."/>
            <person name="Thomas B.C."/>
            <person name="Malmstrom R."/>
            <person name="Stieglmeier M."/>
            <person name="Klingl A."/>
            <person name="Woyke T."/>
            <person name="Ryan C.M."/>
            <person name="Banfield J.F."/>
        </authorList>
    </citation>
    <scope>NUCLEOTIDE SEQUENCE [LARGE SCALE GENOMIC DNA]</scope>
</reference>
<dbReference type="EMBL" id="PFOB01000034">
    <property type="protein sequence ID" value="PIZ63031.1"/>
    <property type="molecule type" value="Genomic_DNA"/>
</dbReference>
<dbReference type="AlphaFoldDB" id="A0A2M7TYX6"/>
<name>A0A2M7TYX6_9BACT</name>